<feature type="compositionally biased region" description="Basic residues" evidence="1">
    <location>
        <begin position="567"/>
        <end position="578"/>
    </location>
</feature>
<organism evidence="2">
    <name type="scientific">Tanacetum cinerariifolium</name>
    <name type="common">Dalmatian daisy</name>
    <name type="synonym">Chrysanthemum cinerariifolium</name>
    <dbReference type="NCBI Taxonomy" id="118510"/>
    <lineage>
        <taxon>Eukaryota</taxon>
        <taxon>Viridiplantae</taxon>
        <taxon>Streptophyta</taxon>
        <taxon>Embryophyta</taxon>
        <taxon>Tracheophyta</taxon>
        <taxon>Spermatophyta</taxon>
        <taxon>Magnoliopsida</taxon>
        <taxon>eudicotyledons</taxon>
        <taxon>Gunneridae</taxon>
        <taxon>Pentapetalae</taxon>
        <taxon>asterids</taxon>
        <taxon>campanulids</taxon>
        <taxon>Asterales</taxon>
        <taxon>Asteraceae</taxon>
        <taxon>Asteroideae</taxon>
        <taxon>Anthemideae</taxon>
        <taxon>Anthemidinae</taxon>
        <taxon>Tanacetum</taxon>
    </lineage>
</organism>
<evidence type="ECO:0000313" key="2">
    <source>
        <dbReference type="EMBL" id="GEU42421.1"/>
    </source>
</evidence>
<name>A0A6L2JZ82_TANCI</name>
<comment type="caution">
    <text evidence="2">The sequence shown here is derived from an EMBL/GenBank/DDBJ whole genome shotgun (WGS) entry which is preliminary data.</text>
</comment>
<dbReference type="AlphaFoldDB" id="A0A6L2JZ82"/>
<sequence length="1176" mass="132785">MSKEVETLRYLILVVPLIKVGDEVVHKEWGDIMENAATTASSLEAEQDSESDEFKQIVDFLNAKLIKYALTVSPTIYTSCIKQFWTSAKVKTVHDAVRLQALVDGRRIGNNREHIHTPSHDPLPSGEDRLQLSKLIEICTKLSDMVLSLEQTKTTQAVGLSARVESSMEEEGLGTQEDASKQGRIADIDAAEDLFIIDESTQDQGRINDQDMFGVLVKDNKEKDKIKAKPDKIKSKREARKSPESSPTMSKPACEDFTTFSNILFDTDYDFYSSDDQSFSDEDVPKKIYSNPLFDEEIISMKIDPHYFNAESNLIESLLNHDSSIISSSSNIDSLFDEFAGEPTLLKSIPPGINEIDCDPEEETHFIKRLLYDNLSPRPSEEFVSKNSDAAIESFSPSPIPVEDSDSLMEEIDLSFTSDYPMPPGIEEDDYDSERDILILEELLSNNSFSLPKNESFHFDIPSFSHPHTKPPDGNTGILNVKVMGDISKHKVPMHRLMFTQPTLVPNQDKYPDLLPHQGHEAFQPSAECPMMIHEKNTPILDVLFFHFYPPLLIQVKDNKEKDKIRAKPNKIKSKREARKSPESSPTKSNPGQSQESIKVHDLEGDEVFIDVKTGENVEQGETFTKNVEGIAAAITPQITKDELTLAQTLLEIKAAKPKAKGVIIQEPSEFRTTSLVLISNKLGSLEIIELFILCFEQGNQGVTPLIDHHCCYKCRDSLNDFFYHQCTCEFYRNGAHDGYNYPSLVPFIQTLPSFPQQYPCCEDYGDTRETFQCQPMNYFESNTRYDSNYSGFDQIEPPQYSVNPSLNIQNVHDAHELFINSLRMGDERLDTIPKTESNKFIKSRVETLVRNPSKSEDLSDSEYDVPTCDDFTTFSNLLFDADYDFSSSDDESFSDEDISKKIYSNPLFDEEIISMKIDPHYFNVESDLIESLLNQDSSIISSSSKIDSLLDEFTGELILLKTIPPGINETDCDPEEEIRLIKKLLYYNSSPQIDLSFTSDDLMPPGIENDDYESELDMLILEELLSNDSLSLPENESFHFYIPSSSRPPAKPPDDDSSILTVKVVDDISKHDVPMPILLRTQPTLVSNQEKSPHLLSHRGFKASQLHSKSQMAILSGAENRPPMLEKDMYAPGGVEWKSEAIQAHYDVKATNIILQALPPEIYALVSMHKVAKDL</sequence>
<reference evidence="2" key="1">
    <citation type="journal article" date="2019" name="Sci. Rep.">
        <title>Draft genome of Tanacetum cinerariifolium, the natural source of mosquito coil.</title>
        <authorList>
            <person name="Yamashiro T."/>
            <person name="Shiraishi A."/>
            <person name="Satake H."/>
            <person name="Nakayama K."/>
        </authorList>
    </citation>
    <scope>NUCLEOTIDE SEQUENCE</scope>
</reference>
<feature type="region of interest" description="Disordered" evidence="1">
    <location>
        <begin position="564"/>
        <end position="600"/>
    </location>
</feature>
<evidence type="ECO:0000256" key="1">
    <source>
        <dbReference type="SAM" id="MobiDB-lite"/>
    </source>
</evidence>
<feature type="compositionally biased region" description="Polar residues" evidence="1">
    <location>
        <begin position="583"/>
        <end position="597"/>
    </location>
</feature>
<accession>A0A6L2JZ82</accession>
<dbReference type="EMBL" id="BKCJ010001565">
    <property type="protein sequence ID" value="GEU42421.1"/>
    <property type="molecule type" value="Genomic_DNA"/>
</dbReference>
<feature type="region of interest" description="Disordered" evidence="1">
    <location>
        <begin position="160"/>
        <end position="180"/>
    </location>
</feature>
<protein>
    <submittedName>
        <fullName evidence="2">Uncharacterized protein</fullName>
    </submittedName>
</protein>
<feature type="region of interest" description="Disordered" evidence="1">
    <location>
        <begin position="226"/>
        <end position="253"/>
    </location>
</feature>
<gene>
    <name evidence="2" type="ORF">Tci_014399</name>
</gene>
<proteinExistence type="predicted"/>